<name>A0A7G8LPX7_9CAUD</name>
<protein>
    <submittedName>
        <fullName evidence="1">Uncharacterized protein</fullName>
    </submittedName>
</protein>
<gene>
    <name evidence="1" type="primary">86</name>
    <name evidence="1" type="ORF">SEA_MRMIYAGI_86</name>
</gene>
<dbReference type="EMBL" id="MT776806">
    <property type="protein sequence ID" value="QNJ59299.1"/>
    <property type="molecule type" value="Genomic_DNA"/>
</dbReference>
<evidence type="ECO:0000313" key="1">
    <source>
        <dbReference type="EMBL" id="QNJ59299.1"/>
    </source>
</evidence>
<proteinExistence type="predicted"/>
<evidence type="ECO:0000313" key="2">
    <source>
        <dbReference type="Proteomes" id="UP000515854"/>
    </source>
</evidence>
<sequence length="67" mass="7582">MYYKCSACGHSIGAMLDGQGRPVSFKCHRTNRIATQVPLMLPKRSTPKPSREFINEAKGFLAKRRDK</sequence>
<accession>A0A7G8LPX7</accession>
<organism evidence="1 2">
    <name type="scientific">Mycobacterium phage MrMiyagi</name>
    <dbReference type="NCBI Taxonomy" id="2762395"/>
    <lineage>
        <taxon>Viruses</taxon>
        <taxon>Duplodnaviria</taxon>
        <taxon>Heunggongvirae</taxon>
        <taxon>Uroviricota</taxon>
        <taxon>Caudoviricetes</taxon>
        <taxon>Fowlmouthvirus</taxon>
        <taxon>Fowlmouthvirus fowlmouth</taxon>
    </lineage>
</organism>
<dbReference type="Proteomes" id="UP000515854">
    <property type="component" value="Genome"/>
</dbReference>
<reference evidence="1 2" key="1">
    <citation type="submission" date="2020-07" db="EMBL/GenBank/DDBJ databases">
        <authorList>
            <person name="Baliraine F.N."/>
            <person name="Frederick G.D."/>
            <person name="Mills R.B."/>
            <person name="Woodruff J.W."/>
            <person name="Richardson W.J."/>
            <person name="Garlena R.A."/>
            <person name="Russell D.A."/>
            <person name="Pope W.H."/>
            <person name="Jacobs-Sera D."/>
            <person name="Hatfull G.F."/>
        </authorList>
    </citation>
    <scope>NUCLEOTIDE SEQUENCE [LARGE SCALE GENOMIC DNA]</scope>
</reference>